<protein>
    <submittedName>
        <fullName evidence="3">VOC family protein</fullName>
    </submittedName>
</protein>
<organism evidence="3 4">
    <name type="scientific">Mumia zhuanghuii</name>
    <dbReference type="NCBI Taxonomy" id="2585211"/>
    <lineage>
        <taxon>Bacteria</taxon>
        <taxon>Bacillati</taxon>
        <taxon>Actinomycetota</taxon>
        <taxon>Actinomycetes</taxon>
        <taxon>Propionibacteriales</taxon>
        <taxon>Nocardioidaceae</taxon>
        <taxon>Mumia</taxon>
    </lineage>
</organism>
<dbReference type="SUPFAM" id="SSF54593">
    <property type="entry name" value="Glyoxalase/Bleomycin resistance protein/Dihydroxybiphenyl dioxygenase"/>
    <property type="match status" value="1"/>
</dbReference>
<feature type="compositionally biased region" description="Basic and acidic residues" evidence="1">
    <location>
        <begin position="93"/>
        <end position="103"/>
    </location>
</feature>
<proteinExistence type="predicted"/>
<accession>A0A5Q6S3M0</accession>
<dbReference type="Gene3D" id="3.10.180.10">
    <property type="entry name" value="2,3-Dihydroxybiphenyl 1,2-Dioxygenase, domain 1"/>
    <property type="match status" value="1"/>
</dbReference>
<sequence>MSKLDLFAGIYVSDLDAATTWYARLLGSDEAFRPNDVEAVWELAEHRFLYVELKPEHAGHSHVTVFLEDFEPAVDAISARGIEPAQRETYENGVRKWTYRDPDGNEIGFGGGPTEDPDGTP</sequence>
<feature type="region of interest" description="Disordered" evidence="1">
    <location>
        <begin position="93"/>
        <end position="121"/>
    </location>
</feature>
<dbReference type="InterPro" id="IPR037523">
    <property type="entry name" value="VOC_core"/>
</dbReference>
<feature type="domain" description="VOC" evidence="2">
    <location>
        <begin position="3"/>
        <end position="112"/>
    </location>
</feature>
<comment type="caution">
    <text evidence="3">The sequence shown here is derived from an EMBL/GenBank/DDBJ whole genome shotgun (WGS) entry which is preliminary data.</text>
</comment>
<name>A0A5Q6S3M0_9ACTN</name>
<evidence type="ECO:0000313" key="4">
    <source>
        <dbReference type="Proteomes" id="UP000307768"/>
    </source>
</evidence>
<dbReference type="OrthoDB" id="2453533at2"/>
<dbReference type="Proteomes" id="UP000307768">
    <property type="component" value="Unassembled WGS sequence"/>
</dbReference>
<evidence type="ECO:0000256" key="1">
    <source>
        <dbReference type="SAM" id="MobiDB-lite"/>
    </source>
</evidence>
<evidence type="ECO:0000313" key="3">
    <source>
        <dbReference type="EMBL" id="KAA1424983.1"/>
    </source>
</evidence>
<evidence type="ECO:0000259" key="2">
    <source>
        <dbReference type="PROSITE" id="PS51819"/>
    </source>
</evidence>
<dbReference type="PROSITE" id="PS51819">
    <property type="entry name" value="VOC"/>
    <property type="match status" value="1"/>
</dbReference>
<dbReference type="AlphaFoldDB" id="A0A5Q6S3M0"/>
<dbReference type="EMBL" id="VDFQ02000001">
    <property type="protein sequence ID" value="KAA1424983.1"/>
    <property type="molecule type" value="Genomic_DNA"/>
</dbReference>
<dbReference type="InterPro" id="IPR004360">
    <property type="entry name" value="Glyas_Fos-R_dOase_dom"/>
</dbReference>
<gene>
    <name evidence="3" type="ORF">FE697_003555</name>
</gene>
<reference evidence="3 4" key="1">
    <citation type="submission" date="2019-09" db="EMBL/GenBank/DDBJ databases">
        <title>Mumia zhuanghuii sp. nov. isolated from the intestinal contents of plateau pika (Ochotona curzoniae) in the Qinghai-Tibet plateau of China.</title>
        <authorList>
            <person name="Tian Z."/>
        </authorList>
    </citation>
    <scope>NUCLEOTIDE SEQUENCE [LARGE SCALE GENOMIC DNA]</scope>
    <source>
        <strain evidence="4">350</strain>
    </source>
</reference>
<dbReference type="RefSeq" id="WP_149768157.1">
    <property type="nucleotide sequence ID" value="NZ_VDFQ02000001.1"/>
</dbReference>
<dbReference type="Pfam" id="PF00903">
    <property type="entry name" value="Glyoxalase"/>
    <property type="match status" value="1"/>
</dbReference>
<dbReference type="InterPro" id="IPR029068">
    <property type="entry name" value="Glyas_Bleomycin-R_OHBP_Dase"/>
</dbReference>
<dbReference type="CDD" id="cd06587">
    <property type="entry name" value="VOC"/>
    <property type="match status" value="1"/>
</dbReference>